<name>A0A223NX46_9SPHI</name>
<feature type="transmembrane region" description="Helical" evidence="1">
    <location>
        <begin position="12"/>
        <end position="32"/>
    </location>
</feature>
<keyword evidence="3" id="KW-1185">Reference proteome</keyword>
<sequence>MGNNTVINMRNYNLLACVFLLISSTVYDYSLAELWRGEAEDYMEYILHQSFFCMPE</sequence>
<proteinExistence type="predicted"/>
<accession>A0A223NX46</accession>
<dbReference type="EMBL" id="CP022743">
    <property type="protein sequence ID" value="ASU34447.1"/>
    <property type="molecule type" value="Genomic_DNA"/>
</dbReference>
<evidence type="ECO:0000256" key="1">
    <source>
        <dbReference type="SAM" id="Phobius"/>
    </source>
</evidence>
<organism evidence="2 3">
    <name type="scientific">Mucilaginibacter xinganensis</name>
    <dbReference type="NCBI Taxonomy" id="1234841"/>
    <lineage>
        <taxon>Bacteria</taxon>
        <taxon>Pseudomonadati</taxon>
        <taxon>Bacteroidota</taxon>
        <taxon>Sphingobacteriia</taxon>
        <taxon>Sphingobacteriales</taxon>
        <taxon>Sphingobacteriaceae</taxon>
        <taxon>Mucilaginibacter</taxon>
    </lineage>
</organism>
<reference evidence="2 3" key="1">
    <citation type="submission" date="2017-08" db="EMBL/GenBank/DDBJ databases">
        <title>Complete genome sequence of Mucilaginibacter sp. strain BJC16-A31.</title>
        <authorList>
            <consortium name="Henan University of Science and Technology"/>
            <person name="You X."/>
        </authorList>
    </citation>
    <scope>NUCLEOTIDE SEQUENCE [LARGE SCALE GENOMIC DNA]</scope>
    <source>
        <strain evidence="2 3">BJC16-A31</strain>
    </source>
</reference>
<gene>
    <name evidence="2" type="ORF">MuYL_2560</name>
</gene>
<keyword evidence="1" id="KW-0472">Membrane</keyword>
<keyword evidence="1" id="KW-0812">Transmembrane</keyword>
<keyword evidence="1" id="KW-1133">Transmembrane helix</keyword>
<dbReference type="Proteomes" id="UP000215002">
    <property type="component" value="Chromosome"/>
</dbReference>
<dbReference type="RefSeq" id="WP_157740816.1">
    <property type="nucleotide sequence ID" value="NZ_CP022743.1"/>
</dbReference>
<evidence type="ECO:0000313" key="2">
    <source>
        <dbReference type="EMBL" id="ASU34447.1"/>
    </source>
</evidence>
<evidence type="ECO:0000313" key="3">
    <source>
        <dbReference type="Proteomes" id="UP000215002"/>
    </source>
</evidence>
<dbReference type="KEGG" id="muc:MuYL_2560"/>
<protein>
    <submittedName>
        <fullName evidence="2">Uncharacterized protein</fullName>
    </submittedName>
</protein>
<dbReference type="AlphaFoldDB" id="A0A223NX46"/>